<evidence type="ECO:0000313" key="3">
    <source>
        <dbReference type="Proteomes" id="UP001303046"/>
    </source>
</evidence>
<proteinExistence type="predicted"/>
<dbReference type="EMBL" id="JAVFWL010000003">
    <property type="protein sequence ID" value="KAK6745719.1"/>
    <property type="molecule type" value="Genomic_DNA"/>
</dbReference>
<comment type="caution">
    <text evidence="2">The sequence shown here is derived from an EMBL/GenBank/DDBJ whole genome shotgun (WGS) entry which is preliminary data.</text>
</comment>
<keyword evidence="1" id="KW-1133">Transmembrane helix</keyword>
<accession>A0ABR1D5J9</accession>
<evidence type="ECO:0000313" key="2">
    <source>
        <dbReference type="EMBL" id="KAK6745719.1"/>
    </source>
</evidence>
<keyword evidence="1" id="KW-0472">Membrane</keyword>
<keyword evidence="3" id="KW-1185">Reference proteome</keyword>
<organism evidence="2 3">
    <name type="scientific">Necator americanus</name>
    <name type="common">Human hookworm</name>
    <dbReference type="NCBI Taxonomy" id="51031"/>
    <lineage>
        <taxon>Eukaryota</taxon>
        <taxon>Metazoa</taxon>
        <taxon>Ecdysozoa</taxon>
        <taxon>Nematoda</taxon>
        <taxon>Chromadorea</taxon>
        <taxon>Rhabditida</taxon>
        <taxon>Rhabditina</taxon>
        <taxon>Rhabditomorpha</taxon>
        <taxon>Strongyloidea</taxon>
        <taxon>Ancylostomatidae</taxon>
        <taxon>Bunostominae</taxon>
        <taxon>Necator</taxon>
    </lineage>
</organism>
<evidence type="ECO:0000256" key="1">
    <source>
        <dbReference type="SAM" id="Phobius"/>
    </source>
</evidence>
<feature type="transmembrane region" description="Helical" evidence="1">
    <location>
        <begin position="83"/>
        <end position="99"/>
    </location>
</feature>
<sequence length="206" mass="23039">MNPHVIMLAIVSHVIEWFRLLQCRRAYCLLSVVNYTNGLIIASWLFGAHGDVLDLLYCIASCLFGIAVTALYLNTPLLMIPDVIYKMTISFCALFYAIQELDTGADGAPCHLLLVVAAVVLQFTENYVLFLSLSAKQLEMQQLVQRRPPPNYDQLSVLERCQQSGLRVTAKLTQLQQTNEITRPETPPPCYELAVEALKASSQQCS</sequence>
<feature type="transmembrane region" description="Helical" evidence="1">
    <location>
        <begin position="52"/>
        <end position="71"/>
    </location>
</feature>
<feature type="transmembrane region" description="Helical" evidence="1">
    <location>
        <begin position="111"/>
        <end position="133"/>
    </location>
</feature>
<feature type="transmembrane region" description="Helical" evidence="1">
    <location>
        <begin position="26"/>
        <end position="46"/>
    </location>
</feature>
<name>A0ABR1D5J9_NECAM</name>
<protein>
    <submittedName>
        <fullName evidence="2">Uncharacterized protein</fullName>
    </submittedName>
</protein>
<gene>
    <name evidence="2" type="primary">Necator_chrIII.g12831</name>
    <name evidence="2" type="ORF">RB195_012064</name>
</gene>
<keyword evidence="1" id="KW-0812">Transmembrane</keyword>
<reference evidence="2 3" key="1">
    <citation type="submission" date="2023-08" db="EMBL/GenBank/DDBJ databases">
        <title>A Necator americanus chromosomal reference genome.</title>
        <authorList>
            <person name="Ilik V."/>
            <person name="Petrzelkova K.J."/>
            <person name="Pardy F."/>
            <person name="Fuh T."/>
            <person name="Niatou-Singa F.S."/>
            <person name="Gouil Q."/>
            <person name="Baker L."/>
            <person name="Ritchie M.E."/>
            <person name="Jex A.R."/>
            <person name="Gazzola D."/>
            <person name="Li H."/>
            <person name="Toshio Fujiwara R."/>
            <person name="Zhan B."/>
            <person name="Aroian R.V."/>
            <person name="Pafco B."/>
            <person name="Schwarz E.M."/>
        </authorList>
    </citation>
    <scope>NUCLEOTIDE SEQUENCE [LARGE SCALE GENOMIC DNA]</scope>
    <source>
        <strain evidence="2 3">Aroian</strain>
        <tissue evidence="2">Whole animal</tissue>
    </source>
</reference>
<dbReference type="Proteomes" id="UP001303046">
    <property type="component" value="Unassembled WGS sequence"/>
</dbReference>